<feature type="domain" description="DUF7167" evidence="1">
    <location>
        <begin position="29"/>
        <end position="83"/>
    </location>
</feature>
<dbReference type="RefSeq" id="YP_009035236.1">
    <property type="nucleotide sequence ID" value="NC_024205.1"/>
</dbReference>
<proteinExistence type="predicted"/>
<sequence length="85" mass="9881">MSSLSRRGFTMSLQEACVSMTDYKYATLVTFYASTGYVGSKREEQFTLHELGWDSSMTDEETRDFLDEAHDEWLANHTDMGWYTN</sequence>
<dbReference type="Pfam" id="PF23768">
    <property type="entry name" value="DUF7167"/>
    <property type="match status" value="1"/>
</dbReference>
<organism evidence="2 3">
    <name type="scientific">Bacillus phage Hoody T</name>
    <dbReference type="NCBI Taxonomy" id="1486660"/>
    <lineage>
        <taxon>Viruses</taxon>
        <taxon>Duplodnaviria</taxon>
        <taxon>Heunggongvirae</taxon>
        <taxon>Uroviricota</taxon>
        <taxon>Caudoviricetes</taxon>
        <taxon>Herelleviridae</taxon>
        <taxon>Bastillevirinae</taxon>
        <taxon>Bastillevirus</taxon>
        <taxon>Bastillevirus hoodyT</taxon>
    </lineage>
</organism>
<reference evidence="3" key="1">
    <citation type="submission" date="2014-09" db="EMBL/GenBank/DDBJ databases">
        <authorList>
            <person name="Sauder A.B."/>
            <person name="McKenzie Q.R."/>
            <person name="Temple L.M."/>
            <person name="Alexis B.K."/>
            <person name="Al-Atrache Z."/>
            <person name="Lewis L.O."/>
            <person name="Loesser-Casey K.E."/>
            <person name="Mitchell K.J."/>
        </authorList>
    </citation>
    <scope>NUCLEOTIDE SEQUENCE [LARGE SCALE GENOMIC DNA]</scope>
</reference>
<evidence type="ECO:0000259" key="1">
    <source>
        <dbReference type="Pfam" id="PF23768"/>
    </source>
</evidence>
<evidence type="ECO:0000313" key="2">
    <source>
        <dbReference type="EMBL" id="AHZ10351.1"/>
    </source>
</evidence>
<accession>A0A024B2E7</accession>
<keyword evidence="3" id="KW-1185">Reference proteome</keyword>
<name>A0A024B2E7_9CAUD</name>
<protein>
    <recommendedName>
        <fullName evidence="1">DUF7167 domain-containing protein</fullName>
    </recommendedName>
</protein>
<evidence type="ECO:0000313" key="3">
    <source>
        <dbReference type="Proteomes" id="UP000026905"/>
    </source>
</evidence>
<dbReference type="Proteomes" id="UP000026905">
    <property type="component" value="Segment"/>
</dbReference>
<dbReference type="KEGG" id="vg:19525101"/>
<dbReference type="EMBL" id="KJ489400">
    <property type="protein sequence ID" value="AHZ10351.1"/>
    <property type="molecule type" value="Genomic_DNA"/>
</dbReference>
<dbReference type="GeneID" id="19525101"/>
<dbReference type="InterPro" id="IPR055591">
    <property type="entry name" value="DUF7167"/>
</dbReference>